<keyword evidence="2" id="KW-1185">Reference proteome</keyword>
<comment type="caution">
    <text evidence="1">The sequence shown here is derived from an EMBL/GenBank/DDBJ whole genome shotgun (WGS) entry which is preliminary data.</text>
</comment>
<dbReference type="Proteomes" id="UP001140096">
    <property type="component" value="Unassembled WGS sequence"/>
</dbReference>
<reference evidence="1" key="1">
    <citation type="submission" date="2022-07" db="EMBL/GenBank/DDBJ databases">
        <title>Phylogenomic reconstructions and comparative analyses of Kickxellomycotina fungi.</title>
        <authorList>
            <person name="Reynolds N.K."/>
            <person name="Stajich J.E."/>
            <person name="Barry K."/>
            <person name="Grigoriev I.V."/>
            <person name="Crous P."/>
            <person name="Smith M.E."/>
        </authorList>
    </citation>
    <scope>NUCLEOTIDE SEQUENCE</scope>
    <source>
        <strain evidence="1">CBS 102833</strain>
    </source>
</reference>
<accession>A0ACC1KZZ4</accession>
<proteinExistence type="predicted"/>
<evidence type="ECO:0000313" key="2">
    <source>
        <dbReference type="Proteomes" id="UP001140096"/>
    </source>
</evidence>
<gene>
    <name evidence="1" type="ORF">H4S07_005874</name>
</gene>
<sequence>MTSTYEEERERQIRENDEFLASLGIKSPFDSAAPKRKKQQAPKKVSEEGEYKPEYSMRVRKQRVSYNEDYDTYSTTTKKKKSSGGAPRRTNSALGRRVVGRRVYDSTHGTS</sequence>
<organism evidence="1 2">
    <name type="scientific">Coemansia furcata</name>
    <dbReference type="NCBI Taxonomy" id="417177"/>
    <lineage>
        <taxon>Eukaryota</taxon>
        <taxon>Fungi</taxon>
        <taxon>Fungi incertae sedis</taxon>
        <taxon>Zoopagomycota</taxon>
        <taxon>Kickxellomycotina</taxon>
        <taxon>Kickxellomycetes</taxon>
        <taxon>Kickxellales</taxon>
        <taxon>Kickxellaceae</taxon>
        <taxon>Coemansia</taxon>
    </lineage>
</organism>
<evidence type="ECO:0000313" key="1">
    <source>
        <dbReference type="EMBL" id="KAJ2797730.1"/>
    </source>
</evidence>
<protein>
    <submittedName>
        <fullName evidence="1">Uncharacterized protein</fullName>
    </submittedName>
</protein>
<name>A0ACC1KZZ4_9FUNG</name>
<dbReference type="EMBL" id="JANBUP010003137">
    <property type="protein sequence ID" value="KAJ2797730.1"/>
    <property type="molecule type" value="Genomic_DNA"/>
</dbReference>
<feature type="non-terminal residue" evidence="1">
    <location>
        <position position="111"/>
    </location>
</feature>